<keyword evidence="1" id="KW-0732">Signal</keyword>
<dbReference type="RefSeq" id="WP_106206351.1">
    <property type="nucleotide sequence ID" value="NZ_PVTD01000008.1"/>
</dbReference>
<reference evidence="2 3" key="1">
    <citation type="submission" date="2018-03" db="EMBL/GenBank/DDBJ databases">
        <title>Genomic Encyclopedia of Archaeal and Bacterial Type Strains, Phase II (KMG-II): from individual species to whole genera.</title>
        <authorList>
            <person name="Goeker M."/>
        </authorList>
    </citation>
    <scope>NUCLEOTIDE SEQUENCE [LARGE SCALE GENOMIC DNA]</scope>
    <source>
        <strain evidence="2 3">DSM 29328</strain>
    </source>
</reference>
<organism evidence="2 3">
    <name type="scientific">Aliiruegeria haliotis</name>
    <dbReference type="NCBI Taxonomy" id="1280846"/>
    <lineage>
        <taxon>Bacteria</taxon>
        <taxon>Pseudomonadati</taxon>
        <taxon>Pseudomonadota</taxon>
        <taxon>Alphaproteobacteria</taxon>
        <taxon>Rhodobacterales</taxon>
        <taxon>Roseobacteraceae</taxon>
        <taxon>Aliiruegeria</taxon>
    </lineage>
</organism>
<dbReference type="EMBL" id="PVTD01000008">
    <property type="protein sequence ID" value="PRY21813.1"/>
    <property type="molecule type" value="Genomic_DNA"/>
</dbReference>
<feature type="chain" id="PRO_5015615799" evidence="1">
    <location>
        <begin position="25"/>
        <end position="138"/>
    </location>
</feature>
<dbReference type="OrthoDB" id="7745485at2"/>
<feature type="signal peptide" evidence="1">
    <location>
        <begin position="1"/>
        <end position="24"/>
    </location>
</feature>
<proteinExistence type="predicted"/>
<accession>A0A2T0RL27</accession>
<gene>
    <name evidence="2" type="ORF">CLV78_10884</name>
</gene>
<dbReference type="AlphaFoldDB" id="A0A2T0RL27"/>
<keyword evidence="3" id="KW-1185">Reference proteome</keyword>
<evidence type="ECO:0000313" key="2">
    <source>
        <dbReference type="EMBL" id="PRY21813.1"/>
    </source>
</evidence>
<dbReference type="Proteomes" id="UP000239480">
    <property type="component" value="Unassembled WGS sequence"/>
</dbReference>
<evidence type="ECO:0000313" key="3">
    <source>
        <dbReference type="Proteomes" id="UP000239480"/>
    </source>
</evidence>
<protein>
    <submittedName>
        <fullName evidence="2">Uncharacterized protein</fullName>
    </submittedName>
</protein>
<evidence type="ECO:0000256" key="1">
    <source>
        <dbReference type="SAM" id="SignalP"/>
    </source>
</evidence>
<comment type="caution">
    <text evidence="2">The sequence shown here is derived from an EMBL/GenBank/DDBJ whole genome shotgun (WGS) entry which is preliminary data.</text>
</comment>
<sequence length="138" mass="14841">MFNRAKLLTTALALAVALPGAASALTAVEEQRSVILDCKKSRGVGGAAYLEQQKANPSSTAMSVQIVPYDRVTYIDADAINACAARRLGLAPAQGRLTANQRTIVRSIRAPGGYRGMDCGRNPTILFRGDLYCQWARR</sequence>
<name>A0A2T0RL27_9RHOB</name>